<dbReference type="Pfam" id="PF00126">
    <property type="entry name" value="HTH_1"/>
    <property type="match status" value="1"/>
</dbReference>
<keyword evidence="3" id="KW-0238">DNA-binding</keyword>
<keyword evidence="4" id="KW-0804">Transcription</keyword>
<dbReference type="GO" id="GO:0003677">
    <property type="term" value="F:DNA binding"/>
    <property type="evidence" value="ECO:0007669"/>
    <property type="project" value="UniProtKB-KW"/>
</dbReference>
<dbReference type="RefSeq" id="WP_049834757.1">
    <property type="nucleotide sequence ID" value="NZ_CP012160.1"/>
</dbReference>
<evidence type="ECO:0000256" key="1">
    <source>
        <dbReference type="ARBA" id="ARBA00009437"/>
    </source>
</evidence>
<sequence length="306" mass="33461">MLIDPRHLEHLAVIIDVGTLQLAAVKIGTSQPALSRMISNLEKRIETPLFERSTRPIKPTPIGLELAQQGRSIRTARLRAAEVVDLGARGYLGILKIGAPPFLCKNLMSEAIASFLSARPNVRIDLIPDYQVGLMERVYLNQVDIAVGPSKFVAEGDTDLILDPLFKDRNVIVGRKDHPLLQAACTSTTEFSDATWVGHSEKSTLRADMEASLRQIGVINPAVACQSGSAEAVLELLRVTNFLTVLPRYAIRPDGSDGLTVAKFRIPSQELEINAISLVSRTETSLATDFKRHLKTQVSARYSSGV</sequence>
<dbReference type="SUPFAM" id="SSF46785">
    <property type="entry name" value="Winged helix' DNA-binding domain"/>
    <property type="match status" value="1"/>
</dbReference>
<dbReference type="OrthoDB" id="9803030at2"/>
<dbReference type="Gene3D" id="1.10.10.10">
    <property type="entry name" value="Winged helix-like DNA-binding domain superfamily/Winged helix DNA-binding domain"/>
    <property type="match status" value="1"/>
</dbReference>
<dbReference type="PRINTS" id="PR00039">
    <property type="entry name" value="HTHLYSR"/>
</dbReference>
<evidence type="ECO:0000256" key="3">
    <source>
        <dbReference type="ARBA" id="ARBA00023125"/>
    </source>
</evidence>
<dbReference type="InterPro" id="IPR005119">
    <property type="entry name" value="LysR_subst-bd"/>
</dbReference>
<dbReference type="Gene3D" id="3.40.190.290">
    <property type="match status" value="1"/>
</dbReference>
<proteinExistence type="inferred from homology"/>
<evidence type="ECO:0000313" key="5">
    <source>
        <dbReference type="EMBL" id="AKS46458.1"/>
    </source>
</evidence>
<dbReference type="AlphaFoldDB" id="A0A0K0Y658"/>
<organism evidence="5 6">
    <name type="scientific">Octadecabacter temperatus</name>
    <dbReference type="NCBI Taxonomy" id="1458307"/>
    <lineage>
        <taxon>Bacteria</taxon>
        <taxon>Pseudomonadati</taxon>
        <taxon>Pseudomonadota</taxon>
        <taxon>Alphaproteobacteria</taxon>
        <taxon>Rhodobacterales</taxon>
        <taxon>Roseobacteraceae</taxon>
        <taxon>Octadecabacter</taxon>
    </lineage>
</organism>
<dbReference type="STRING" id="1458307.OSB_19180"/>
<keyword evidence="6" id="KW-1185">Reference proteome</keyword>
<dbReference type="InterPro" id="IPR050950">
    <property type="entry name" value="HTH-type_LysR_regulators"/>
</dbReference>
<dbReference type="InterPro" id="IPR036388">
    <property type="entry name" value="WH-like_DNA-bd_sf"/>
</dbReference>
<dbReference type="EMBL" id="CP012160">
    <property type="protein sequence ID" value="AKS46458.1"/>
    <property type="molecule type" value="Genomic_DNA"/>
</dbReference>
<dbReference type="GO" id="GO:0003700">
    <property type="term" value="F:DNA-binding transcription factor activity"/>
    <property type="evidence" value="ECO:0007669"/>
    <property type="project" value="InterPro"/>
</dbReference>
<reference evidence="5 6" key="1">
    <citation type="journal article" date="2015" name="Genome Announc.">
        <title>Closed Genome Sequence of Octadecabacter temperatus SB1, the First Mesophilic Species of the Genus Octadecabacter.</title>
        <authorList>
            <person name="Voget S."/>
            <person name="Billerbeck S."/>
            <person name="Simon M."/>
            <person name="Daniel R."/>
        </authorList>
    </citation>
    <scope>NUCLEOTIDE SEQUENCE [LARGE SCALE GENOMIC DNA]</scope>
    <source>
        <strain evidence="5 6">SB1</strain>
    </source>
</reference>
<keyword evidence="2" id="KW-0805">Transcription regulation</keyword>
<dbReference type="SUPFAM" id="SSF53850">
    <property type="entry name" value="Periplasmic binding protein-like II"/>
    <property type="match status" value="1"/>
</dbReference>
<dbReference type="PROSITE" id="PS50931">
    <property type="entry name" value="HTH_LYSR"/>
    <property type="match status" value="1"/>
</dbReference>
<evidence type="ECO:0000313" key="6">
    <source>
        <dbReference type="Proteomes" id="UP000067444"/>
    </source>
</evidence>
<dbReference type="CDD" id="cd05466">
    <property type="entry name" value="PBP2_LTTR_substrate"/>
    <property type="match status" value="1"/>
</dbReference>
<accession>A0A0K0Y658</accession>
<dbReference type="Proteomes" id="UP000067444">
    <property type="component" value="Chromosome"/>
</dbReference>
<dbReference type="Pfam" id="PF03466">
    <property type="entry name" value="LysR_substrate"/>
    <property type="match status" value="1"/>
</dbReference>
<evidence type="ECO:0000256" key="2">
    <source>
        <dbReference type="ARBA" id="ARBA00023015"/>
    </source>
</evidence>
<dbReference type="PANTHER" id="PTHR30419">
    <property type="entry name" value="HTH-TYPE TRANSCRIPTIONAL REGULATOR YBHD"/>
    <property type="match status" value="1"/>
</dbReference>
<dbReference type="InterPro" id="IPR000847">
    <property type="entry name" value="LysR_HTH_N"/>
</dbReference>
<dbReference type="InterPro" id="IPR036390">
    <property type="entry name" value="WH_DNA-bd_sf"/>
</dbReference>
<comment type="similarity">
    <text evidence="1">Belongs to the LysR transcriptional regulatory family.</text>
</comment>
<name>A0A0K0Y658_9RHOB</name>
<evidence type="ECO:0000256" key="4">
    <source>
        <dbReference type="ARBA" id="ARBA00023163"/>
    </source>
</evidence>
<gene>
    <name evidence="5" type="primary">cynR_1</name>
    <name evidence="5" type="ORF">OSB_19180</name>
</gene>
<dbReference type="GO" id="GO:0005829">
    <property type="term" value="C:cytosol"/>
    <property type="evidence" value="ECO:0007669"/>
    <property type="project" value="TreeGrafter"/>
</dbReference>
<dbReference type="PANTHER" id="PTHR30419:SF8">
    <property type="entry name" value="NITROGEN ASSIMILATION TRANSCRIPTIONAL ACTIVATOR-RELATED"/>
    <property type="match status" value="1"/>
</dbReference>
<protein>
    <submittedName>
        <fullName evidence="5">HTH-type transcriptional regulator CynR</fullName>
    </submittedName>
</protein>
<dbReference type="KEGG" id="otm:OSB_19180"/>